<feature type="region of interest" description="Disordered" evidence="3">
    <location>
        <begin position="260"/>
        <end position="280"/>
    </location>
</feature>
<feature type="compositionally biased region" description="Low complexity" evidence="3">
    <location>
        <begin position="492"/>
        <end position="512"/>
    </location>
</feature>
<name>A0A087E3U4_9BIFI</name>
<evidence type="ECO:0000256" key="1">
    <source>
        <dbReference type="ARBA" id="ARBA00022737"/>
    </source>
</evidence>
<dbReference type="Pfam" id="PF13228">
    <property type="entry name" value="DUF4037"/>
    <property type="match status" value="1"/>
</dbReference>
<gene>
    <name evidence="5" type="ORF">BISU_1644</name>
</gene>
<dbReference type="InterPro" id="IPR019734">
    <property type="entry name" value="TPR_rpt"/>
</dbReference>
<keyword evidence="2" id="KW-0802">TPR repeat</keyword>
<dbReference type="PANTHER" id="PTHR45641">
    <property type="entry name" value="TETRATRICOPEPTIDE REPEAT PROTEIN (AFU_ORTHOLOGUE AFUA_6G03870)"/>
    <property type="match status" value="1"/>
</dbReference>
<reference evidence="5 6" key="1">
    <citation type="submission" date="2014-03" db="EMBL/GenBank/DDBJ databases">
        <title>Genomics of Bifidobacteria.</title>
        <authorList>
            <person name="Ventura M."/>
            <person name="Milani C."/>
            <person name="Lugli G.A."/>
        </authorList>
    </citation>
    <scope>NUCLEOTIDE SEQUENCE [LARGE SCALE GENOMIC DNA]</scope>
    <source>
        <strain evidence="5 6">LMG 11597</strain>
    </source>
</reference>
<comment type="caution">
    <text evidence="5">The sequence shown here is derived from an EMBL/GenBank/DDBJ whole genome shotgun (WGS) entry which is preliminary data.</text>
</comment>
<protein>
    <submittedName>
        <fullName evidence="5">Tetratricopeptide repeat protein</fullName>
    </submittedName>
</protein>
<feature type="compositionally biased region" description="Basic and acidic residues" evidence="3">
    <location>
        <begin position="390"/>
        <end position="403"/>
    </location>
</feature>
<keyword evidence="6" id="KW-1185">Reference proteome</keyword>
<dbReference type="SMART" id="SM00028">
    <property type="entry name" value="TPR"/>
    <property type="match status" value="3"/>
</dbReference>
<proteinExistence type="predicted"/>
<dbReference type="EMBL" id="JGZR01000008">
    <property type="protein sequence ID" value="KFJ02445.1"/>
    <property type="molecule type" value="Genomic_DNA"/>
</dbReference>
<dbReference type="SUPFAM" id="SSF48452">
    <property type="entry name" value="TPR-like"/>
    <property type="match status" value="1"/>
</dbReference>
<feature type="domain" description="DUF4037" evidence="4">
    <location>
        <begin position="648"/>
        <end position="750"/>
    </location>
</feature>
<keyword evidence="1" id="KW-0677">Repeat</keyword>
<dbReference type="InterPro" id="IPR011990">
    <property type="entry name" value="TPR-like_helical_dom_sf"/>
</dbReference>
<organism evidence="5 6">
    <name type="scientific">Bifidobacterium subtile</name>
    <dbReference type="NCBI Taxonomy" id="77635"/>
    <lineage>
        <taxon>Bacteria</taxon>
        <taxon>Bacillati</taxon>
        <taxon>Actinomycetota</taxon>
        <taxon>Actinomycetes</taxon>
        <taxon>Bifidobacteriales</taxon>
        <taxon>Bifidobacteriaceae</taxon>
        <taxon>Bifidobacterium</taxon>
    </lineage>
</organism>
<feature type="compositionally biased region" description="Low complexity" evidence="3">
    <location>
        <begin position="435"/>
        <end position="459"/>
    </location>
</feature>
<dbReference type="PANTHER" id="PTHR45641:SF19">
    <property type="entry name" value="NEPHROCYSTIN-3"/>
    <property type="match status" value="1"/>
</dbReference>
<feature type="compositionally biased region" description="Basic and acidic residues" evidence="3">
    <location>
        <begin position="266"/>
        <end position="280"/>
    </location>
</feature>
<dbReference type="Pfam" id="PF13424">
    <property type="entry name" value="TPR_12"/>
    <property type="match status" value="1"/>
</dbReference>
<dbReference type="STRING" id="77635.BISU_1644"/>
<evidence type="ECO:0000256" key="2">
    <source>
        <dbReference type="ARBA" id="ARBA00022803"/>
    </source>
</evidence>
<dbReference type="Proteomes" id="UP000029055">
    <property type="component" value="Unassembled WGS sequence"/>
</dbReference>
<dbReference type="eggNOG" id="COG0457">
    <property type="taxonomic scope" value="Bacteria"/>
</dbReference>
<dbReference type="InterPro" id="IPR025117">
    <property type="entry name" value="DUF4037"/>
</dbReference>
<feature type="region of interest" description="Disordered" evidence="3">
    <location>
        <begin position="366"/>
        <end position="403"/>
    </location>
</feature>
<evidence type="ECO:0000313" key="6">
    <source>
        <dbReference type="Proteomes" id="UP000029055"/>
    </source>
</evidence>
<evidence type="ECO:0000313" key="5">
    <source>
        <dbReference type="EMBL" id="KFJ02445.1"/>
    </source>
</evidence>
<feature type="region of interest" description="Disordered" evidence="3">
    <location>
        <begin position="425"/>
        <end position="518"/>
    </location>
</feature>
<dbReference type="Gene3D" id="1.25.40.10">
    <property type="entry name" value="Tetratricopeptide repeat domain"/>
    <property type="match status" value="2"/>
</dbReference>
<evidence type="ECO:0000256" key="3">
    <source>
        <dbReference type="SAM" id="MobiDB-lite"/>
    </source>
</evidence>
<dbReference type="AlphaFoldDB" id="A0A087E3U4"/>
<accession>A0A087E3U4</accession>
<evidence type="ECO:0000259" key="4">
    <source>
        <dbReference type="Pfam" id="PF13228"/>
    </source>
</evidence>
<sequence length="853" mass="92303">MGKDAQPSDETQSGKGGEADALAGIIANANGIVMDSAGSGNADMRSTGSGANDAVSVDADDTDNASEQTHFDVNEFLAGIDAIFDAHDAGIKAEPYLQQALVDAENAEDHAGLLTVLNETMGFYRSQGRHDDNQWIIQRAIELGLRMGLQGSEAWTTTLINAATGMRAARQYDQAEDLYRQALDNAARTLPPTDRRMAALHNNLSMLYSETKRLPQAREELETALHILDSASVDASVDIDAASTHTNLALVLLQEAQTSPRANNAVEKDAQTAAAKDADSTAQREELLASALDHASQALHIYRTGHLEHSAHYASALASYAQVCFALGRFAEAVQTYQRSLAVIAECYGTDTDYYRITEANLKSAQEAAEQTQDQEAHHAAADDAGVSSESDRGHSAECSKSADRNEIFAAAEAPETVSSKIGAADDHANDADNNESNESTDGLVTSASSDAQTSQQVSHQTADTASSHQSARQNSHRSSRSNHSDHQPAGQQTAIRQTADRQTATQQPHTAQPRERISGLRLARAYWNEYGKPLLAELHPEYRGRIAAGLVGHGSECYGFDDKFSQDHDFGPGFCLWLADDDYARIGERLQANYDALPKEFMGYGPRESTARAGGASRRVGVFAIGDFFERLTRYRQAPAASKPHEWLLLDEATLAATTNGEVFADPLGMFLKTRQGFKMMPEDVRLALISRRLGMIAQAGQYNLPRMLDRGDGAAAWLSINEFANACCSLVFLINQPVTVGYLPYYKWRFAALRKLSRRMATRLADVCEQLETILRLSSAACFGGAGFGEGGKGSGPAQGNIQSIVSHICAGIVHELNADGLSDSSEPFLEWQRPYVEEHIESDAAVLHSL</sequence>